<name>A0A6L2LXL9_TANCI</name>
<reference evidence="4" key="1">
    <citation type="journal article" date="2019" name="Sci. Rep.">
        <title>Draft genome of Tanacetum cinerariifolium, the natural source of mosquito coil.</title>
        <authorList>
            <person name="Yamashiro T."/>
            <person name="Shiraishi A."/>
            <person name="Satake H."/>
            <person name="Nakayama K."/>
        </authorList>
    </citation>
    <scope>NUCLEOTIDE SEQUENCE</scope>
</reference>
<dbReference type="PANTHER" id="PTHR33116:SF81">
    <property type="entry name" value="RNA-DIRECTED DNA POLYMERASE"/>
    <property type="match status" value="1"/>
</dbReference>
<dbReference type="GO" id="GO:0003964">
    <property type="term" value="F:RNA-directed DNA polymerase activity"/>
    <property type="evidence" value="ECO:0007669"/>
    <property type="project" value="UniProtKB-KW"/>
</dbReference>
<keyword evidence="4" id="KW-0548">Nucleotidyltransferase</keyword>
<feature type="domain" description="Reverse transcriptase" evidence="3">
    <location>
        <begin position="1"/>
        <end position="357"/>
    </location>
</feature>
<keyword evidence="4" id="KW-0695">RNA-directed DNA polymerase</keyword>
<dbReference type="EMBL" id="BKCJ010005283">
    <property type="protein sequence ID" value="GEU65879.1"/>
    <property type="molecule type" value="Genomic_DNA"/>
</dbReference>
<sequence length="922" mass="103659">MEAMDSMQKFKVKWAVEGDENTNFFHGIINKKRSQLAIRGVFDDGVWLADPVLVKKAFHDHYESRFKKLTSTRFKINFPFPNRLTQDQVADLERGVSRDEIRLAVWDCGENKSPGPDGFTFEFFRKYWNCIGPDFCDVVEHFFSNGSFSKETNFRWPFILNEVLQWCKRKNKKAMFSKVDFAKAYDSVRWDFLIDVLEAFGFGTTWCNWVRGTFCFAKGSILVNGSPSNEFQFHCGHKQGDHLSPYLFILVMESLHISVCRAVNGRLFNGIRLDGSLSLSHLFYADDALFIGEWYDVNLCGIIQILKCFHLASGLHINLNKSQLLGVGVPRAAVEAMAISIGCSIMQNKFRYLGVMVGDCMSRFKAWEDVVIKLRTRLSKWKAKTLSIGGRLTLLKSVLLEGENLEGTQYSWRMSYQPSPKSTCWNSPSNMDLFSLISAPNPAKVKTETRPRTAYEVPLLTATANRVIDMKDMTGASGSSGTPAMARCIVSGSCTSRESTVHEGVALEPDLEKETVETGALVSKRRRKRGPDEAEANASPKIPVHTEGVSDPDLLSYAKPRPDPVQDVAKKAVVTEDMDSEKSTSFTSMVGSPGSICQPGWGVTNNCRLDTPAACQDMVDHIRFKKETKLLKKAVAQVARQDQRIEARENHIRNLEALLEAEVDMKGAAEAKNVELAKELKSLRAQIMGEERIKAAFEEFKKYKDDRVSSRCAEMDARLDALSIYFDEELYPPMLTAIIDVVSAGIAKGMGEELKHGVDHGKANIDLAVIKAYDPEANTKYVAALHALKYLKYPLVDHLEKLKDAPIDVIMASLFLESDSGEDAPQWIRELRPSSSQLKIPIYPKVRNPKDPWSFKDEILLEDAIAANVSRVEKKKKCQVLLKAFVILLEDATTQTEIIEDEASPRLIRSKSLPPLYSLDWP</sequence>
<gene>
    <name evidence="4" type="ORF">Tci_037857</name>
</gene>
<keyword evidence="1" id="KW-0175">Coiled coil</keyword>
<feature type="coiled-coil region" evidence="1">
    <location>
        <begin position="638"/>
        <end position="693"/>
    </location>
</feature>
<evidence type="ECO:0000256" key="1">
    <source>
        <dbReference type="SAM" id="Coils"/>
    </source>
</evidence>
<dbReference type="PROSITE" id="PS50878">
    <property type="entry name" value="RT_POL"/>
    <property type="match status" value="1"/>
</dbReference>
<dbReference type="PANTHER" id="PTHR33116">
    <property type="entry name" value="REVERSE TRANSCRIPTASE ZINC-BINDING DOMAIN-CONTAINING PROTEIN-RELATED-RELATED"/>
    <property type="match status" value="1"/>
</dbReference>
<evidence type="ECO:0000259" key="3">
    <source>
        <dbReference type="PROSITE" id="PS50878"/>
    </source>
</evidence>
<organism evidence="4">
    <name type="scientific">Tanacetum cinerariifolium</name>
    <name type="common">Dalmatian daisy</name>
    <name type="synonym">Chrysanthemum cinerariifolium</name>
    <dbReference type="NCBI Taxonomy" id="118510"/>
    <lineage>
        <taxon>Eukaryota</taxon>
        <taxon>Viridiplantae</taxon>
        <taxon>Streptophyta</taxon>
        <taxon>Embryophyta</taxon>
        <taxon>Tracheophyta</taxon>
        <taxon>Spermatophyta</taxon>
        <taxon>Magnoliopsida</taxon>
        <taxon>eudicotyledons</taxon>
        <taxon>Gunneridae</taxon>
        <taxon>Pentapetalae</taxon>
        <taxon>asterids</taxon>
        <taxon>campanulids</taxon>
        <taxon>Asterales</taxon>
        <taxon>Asteraceae</taxon>
        <taxon>Asteroideae</taxon>
        <taxon>Anthemideae</taxon>
        <taxon>Anthemidinae</taxon>
        <taxon>Tanacetum</taxon>
    </lineage>
</organism>
<feature type="region of interest" description="Disordered" evidence="2">
    <location>
        <begin position="512"/>
        <end position="567"/>
    </location>
</feature>
<protein>
    <submittedName>
        <fullName evidence="4">RNA-directed DNA polymerase, eukaryota</fullName>
    </submittedName>
</protein>
<accession>A0A6L2LXL9</accession>
<evidence type="ECO:0000313" key="4">
    <source>
        <dbReference type="EMBL" id="GEU65879.1"/>
    </source>
</evidence>
<proteinExistence type="predicted"/>
<keyword evidence="4" id="KW-0808">Transferase</keyword>
<dbReference type="Pfam" id="PF00078">
    <property type="entry name" value="RVT_1"/>
    <property type="match status" value="1"/>
</dbReference>
<dbReference type="AlphaFoldDB" id="A0A6L2LXL9"/>
<dbReference type="InterPro" id="IPR000477">
    <property type="entry name" value="RT_dom"/>
</dbReference>
<comment type="caution">
    <text evidence="4">The sequence shown here is derived from an EMBL/GenBank/DDBJ whole genome shotgun (WGS) entry which is preliminary data.</text>
</comment>
<evidence type="ECO:0000256" key="2">
    <source>
        <dbReference type="SAM" id="MobiDB-lite"/>
    </source>
</evidence>